<reference evidence="2 3" key="1">
    <citation type="journal article" date="2003" name="Nature">
        <title>The genome of a motile marine Synechococcus.</title>
        <authorList>
            <person name="Palenik B."/>
            <person name="Brahamsha B."/>
            <person name="Larimer F."/>
            <person name="Land M."/>
            <person name="Hauser L."/>
            <person name="Chain P."/>
            <person name="Lamerdin J."/>
            <person name="Regala W."/>
            <person name="Allen E.A."/>
            <person name="McCarren J."/>
            <person name="Paulsen I."/>
            <person name="Dufresne A."/>
            <person name="Partensky F."/>
            <person name="Webb E."/>
            <person name="Waterbury J."/>
        </authorList>
    </citation>
    <scope>NUCLEOTIDE SEQUENCE [LARGE SCALE GENOMIC DNA]</scope>
    <source>
        <strain evidence="2 3">WH8102</strain>
    </source>
</reference>
<evidence type="ECO:0008006" key="4">
    <source>
        <dbReference type="Google" id="ProtNLM"/>
    </source>
</evidence>
<dbReference type="KEGG" id="syw:SYNW0183"/>
<protein>
    <recommendedName>
        <fullName evidence="4">Glycosyltransferase</fullName>
    </recommendedName>
</protein>
<accession>Q7U9S0</accession>
<name>Q7U9S0_PARMW</name>
<evidence type="ECO:0000256" key="1">
    <source>
        <dbReference type="SAM" id="MobiDB-lite"/>
    </source>
</evidence>
<dbReference type="HOGENOM" id="CLU_1039721_0_0_3"/>
<proteinExistence type="predicted"/>
<evidence type="ECO:0000313" key="2">
    <source>
        <dbReference type="EMBL" id="CAE06698.1"/>
    </source>
</evidence>
<dbReference type="SUPFAM" id="SSF53448">
    <property type="entry name" value="Nucleotide-diphospho-sugar transferases"/>
    <property type="match status" value="1"/>
</dbReference>
<sequence>MVCSDVSGPRPNLPASHHRPVSTVPSPIPIFIGYDPRERAATNVLIDSLYQLSSVPLAITPLVTPQLEAQGLYQRERDPKQSTAFSFTRFLVPHLMGYEGWALFMDCDMLCRGDIKQLWDQRDDRYGAMCVQHEHVPGETVKFLGEVQSAYPKKNWSSLMLLNCSRCSTLTVDYVNSASGLELHRFHWLAGDHEIGAIQGGWNHLVDVQAPPEPLDASPMLHWTLGGPWFREQRTMGGPLAAEWFSARDDAMKLWD</sequence>
<dbReference type="Gene3D" id="3.90.550.10">
    <property type="entry name" value="Spore Coat Polysaccharide Biosynthesis Protein SpsA, Chain A"/>
    <property type="match status" value="1"/>
</dbReference>
<dbReference type="InterPro" id="IPR029044">
    <property type="entry name" value="Nucleotide-diphossugar_trans"/>
</dbReference>
<dbReference type="EMBL" id="BX569689">
    <property type="protein sequence ID" value="CAE06698.1"/>
    <property type="molecule type" value="Genomic_DNA"/>
</dbReference>
<dbReference type="PANTHER" id="PTHR35105:SF2">
    <property type="entry name" value="PROTEIN CDI"/>
    <property type="match status" value="1"/>
</dbReference>
<dbReference type="AlphaFoldDB" id="Q7U9S0"/>
<dbReference type="Proteomes" id="UP000001422">
    <property type="component" value="Chromosome"/>
</dbReference>
<dbReference type="STRING" id="84588.SYNW0183"/>
<dbReference type="eggNOG" id="COG1442">
    <property type="taxonomic scope" value="Bacteria"/>
</dbReference>
<organism evidence="2 3">
    <name type="scientific">Parasynechococcus marenigrum (strain WH8102)</name>
    <dbReference type="NCBI Taxonomy" id="84588"/>
    <lineage>
        <taxon>Bacteria</taxon>
        <taxon>Bacillati</taxon>
        <taxon>Cyanobacteriota</taxon>
        <taxon>Cyanophyceae</taxon>
        <taxon>Synechococcales</taxon>
        <taxon>Prochlorococcaceae</taxon>
        <taxon>Parasynechococcus</taxon>
        <taxon>Parasynechococcus marenigrum</taxon>
    </lineage>
</organism>
<feature type="region of interest" description="Disordered" evidence="1">
    <location>
        <begin position="1"/>
        <end position="20"/>
    </location>
</feature>
<keyword evidence="3" id="KW-1185">Reference proteome</keyword>
<gene>
    <name evidence="2" type="ordered locus">SYNW0183</name>
</gene>
<dbReference type="PANTHER" id="PTHR35105">
    <property type="entry name" value="EXPRESSED PROTEIN"/>
    <property type="match status" value="1"/>
</dbReference>
<evidence type="ECO:0000313" key="3">
    <source>
        <dbReference type="Proteomes" id="UP000001422"/>
    </source>
</evidence>